<dbReference type="Gene3D" id="1.10.260.40">
    <property type="entry name" value="lambda repressor-like DNA-binding domains"/>
    <property type="match status" value="1"/>
</dbReference>
<comment type="caution">
    <text evidence="4">The sequence shown here is derived from an EMBL/GenBank/DDBJ whole genome shotgun (WGS) entry which is preliminary data.</text>
</comment>
<evidence type="ECO:0000256" key="2">
    <source>
        <dbReference type="SAM" id="Phobius"/>
    </source>
</evidence>
<keyword evidence="2" id="KW-0812">Transmembrane</keyword>
<dbReference type="PROSITE" id="PS50943">
    <property type="entry name" value="HTH_CROC1"/>
    <property type="match status" value="1"/>
</dbReference>
<gene>
    <name evidence="4" type="ORF">KEM10_05910</name>
</gene>
<dbReference type="Proteomes" id="UP000708576">
    <property type="component" value="Unassembled WGS sequence"/>
</dbReference>
<keyword evidence="2" id="KW-1133">Transmembrane helix</keyword>
<dbReference type="Pfam" id="PF01381">
    <property type="entry name" value="HTH_3"/>
    <property type="match status" value="1"/>
</dbReference>
<reference evidence="4 5" key="1">
    <citation type="journal article" date="2015" name="Int. J. Syst. Evol. Microbiol.">
        <title>Carboxylicivirga linearis sp. nov., isolated from a sea cucumber culture pond.</title>
        <authorList>
            <person name="Wang F.Q."/>
            <person name="Zhou Y.X."/>
            <person name="Lin X.Z."/>
            <person name="Chen G.J."/>
            <person name="Du Z.J."/>
        </authorList>
    </citation>
    <scope>NUCLEOTIDE SEQUENCE [LARGE SCALE GENOMIC DNA]</scope>
    <source>
        <strain evidence="4 5">FB218</strain>
    </source>
</reference>
<evidence type="ECO:0000256" key="1">
    <source>
        <dbReference type="ARBA" id="ARBA00023125"/>
    </source>
</evidence>
<dbReference type="SMART" id="SM00530">
    <property type="entry name" value="HTH_XRE"/>
    <property type="match status" value="1"/>
</dbReference>
<dbReference type="PANTHER" id="PTHR46797:SF1">
    <property type="entry name" value="METHYLPHOSPHONATE SYNTHASE"/>
    <property type="match status" value="1"/>
</dbReference>
<feature type="domain" description="HTH cro/C1-type" evidence="3">
    <location>
        <begin position="10"/>
        <end position="64"/>
    </location>
</feature>
<proteinExistence type="predicted"/>
<dbReference type="SUPFAM" id="SSF47413">
    <property type="entry name" value="lambda repressor-like DNA-binding domains"/>
    <property type="match status" value="1"/>
</dbReference>
<evidence type="ECO:0000313" key="4">
    <source>
        <dbReference type="EMBL" id="MBS2097807.1"/>
    </source>
</evidence>
<dbReference type="InterPro" id="IPR010982">
    <property type="entry name" value="Lambda_DNA-bd_dom_sf"/>
</dbReference>
<feature type="transmembrane region" description="Helical" evidence="2">
    <location>
        <begin position="101"/>
        <end position="119"/>
    </location>
</feature>
<keyword evidence="2" id="KW-0472">Membrane</keyword>
<accession>A0ABS5JSH3</accession>
<protein>
    <submittedName>
        <fullName evidence="4">Helix-turn-helix transcriptional regulator</fullName>
    </submittedName>
</protein>
<dbReference type="RefSeq" id="WP_212214692.1">
    <property type="nucleotide sequence ID" value="NZ_JAGUCO010000003.1"/>
</dbReference>
<sequence>MNQKSIGTRIAELRKEKGLTQNEVVEKCNINIRTLQRIESNQVQPRMYTVRALLEAMDYDLDILSEPNQTNPSANLKQKATHFFDQAGYMFNQNKSIMKKAFVFLSLALAVIFIINVAFTDKVDESDIIDSHPISEATNTSSDKKTDKMLQLIKGKWQLKVSNDYEVDNSNRRIIEFNSKGEFVTTNANGSPFNSGLYYITKDKKLFTIHNNPKGEIRECSNYYQFTVGDTELTIKGIYLRPLMNNHYETFRVDEVWVRVE</sequence>
<keyword evidence="5" id="KW-1185">Reference proteome</keyword>
<dbReference type="EMBL" id="JAGUCO010000003">
    <property type="protein sequence ID" value="MBS2097807.1"/>
    <property type="molecule type" value="Genomic_DNA"/>
</dbReference>
<keyword evidence="1" id="KW-0238">DNA-binding</keyword>
<organism evidence="4 5">
    <name type="scientific">Carboxylicivirga linearis</name>
    <dbReference type="NCBI Taxonomy" id="1628157"/>
    <lineage>
        <taxon>Bacteria</taxon>
        <taxon>Pseudomonadati</taxon>
        <taxon>Bacteroidota</taxon>
        <taxon>Bacteroidia</taxon>
        <taxon>Marinilabiliales</taxon>
        <taxon>Marinilabiliaceae</taxon>
        <taxon>Carboxylicivirga</taxon>
    </lineage>
</organism>
<evidence type="ECO:0000259" key="3">
    <source>
        <dbReference type="PROSITE" id="PS50943"/>
    </source>
</evidence>
<name>A0ABS5JSH3_9BACT</name>
<dbReference type="CDD" id="cd00093">
    <property type="entry name" value="HTH_XRE"/>
    <property type="match status" value="1"/>
</dbReference>
<evidence type="ECO:0000313" key="5">
    <source>
        <dbReference type="Proteomes" id="UP000708576"/>
    </source>
</evidence>
<dbReference type="InterPro" id="IPR001387">
    <property type="entry name" value="Cro/C1-type_HTH"/>
</dbReference>
<dbReference type="PANTHER" id="PTHR46797">
    <property type="entry name" value="HTH-TYPE TRANSCRIPTIONAL REGULATOR"/>
    <property type="match status" value="1"/>
</dbReference>
<dbReference type="InterPro" id="IPR050807">
    <property type="entry name" value="TransReg_Diox_bact_type"/>
</dbReference>